<dbReference type="PANTHER" id="PTHR43875:SF1">
    <property type="entry name" value="OSMOPROTECTIVE COMPOUNDS UPTAKE ATP-BINDING PROTEIN GGTA"/>
    <property type="match status" value="1"/>
</dbReference>
<gene>
    <name evidence="1" type="ORF">LJ657_37640</name>
</gene>
<dbReference type="InterPro" id="IPR047641">
    <property type="entry name" value="ABC_transpr_MalK/UgpC-like"/>
</dbReference>
<evidence type="ECO:0000313" key="2">
    <source>
        <dbReference type="Proteomes" id="UP001108029"/>
    </source>
</evidence>
<dbReference type="SUPFAM" id="SSF52540">
    <property type="entry name" value="P-loop containing nucleoside triphosphate hydrolases"/>
    <property type="match status" value="1"/>
</dbReference>
<dbReference type="GO" id="GO:0016887">
    <property type="term" value="F:ATP hydrolysis activity"/>
    <property type="evidence" value="ECO:0007669"/>
    <property type="project" value="InterPro"/>
</dbReference>
<dbReference type="Gene3D" id="3.40.50.300">
    <property type="entry name" value="P-loop containing nucleotide triphosphate hydrolases"/>
    <property type="match status" value="1"/>
</dbReference>
<name>A0A9Q3VSG2_9ACTN</name>
<dbReference type="RefSeq" id="WP_232653645.1">
    <property type="nucleotide sequence ID" value="NZ_JAJSBI010000027.1"/>
</dbReference>
<dbReference type="Proteomes" id="UP001108029">
    <property type="component" value="Unassembled WGS sequence"/>
</dbReference>
<protein>
    <submittedName>
        <fullName evidence="1">Uncharacterized protein</fullName>
    </submittedName>
</protein>
<keyword evidence="2" id="KW-1185">Reference proteome</keyword>
<evidence type="ECO:0000313" key="1">
    <source>
        <dbReference type="EMBL" id="MCD9879228.1"/>
    </source>
</evidence>
<organism evidence="1 2">
    <name type="scientific">Streptomyces guryensis</name>
    <dbReference type="NCBI Taxonomy" id="2886947"/>
    <lineage>
        <taxon>Bacteria</taxon>
        <taxon>Bacillati</taxon>
        <taxon>Actinomycetota</taxon>
        <taxon>Actinomycetes</taxon>
        <taxon>Kitasatosporales</taxon>
        <taxon>Streptomycetaceae</taxon>
        <taxon>Streptomyces</taxon>
    </lineage>
</organism>
<proteinExistence type="predicted"/>
<reference evidence="1" key="1">
    <citation type="submission" date="2021-12" db="EMBL/GenBank/DDBJ databases">
        <authorList>
            <person name="Lee J.-H."/>
            <person name="Kim S.-B."/>
        </authorList>
    </citation>
    <scope>NUCLEOTIDE SEQUENCE</scope>
    <source>
        <strain evidence="1">NR30</strain>
    </source>
</reference>
<comment type="caution">
    <text evidence="1">The sequence shown here is derived from an EMBL/GenBank/DDBJ whole genome shotgun (WGS) entry which is preliminary data.</text>
</comment>
<dbReference type="PANTHER" id="PTHR43875">
    <property type="entry name" value="MALTODEXTRIN IMPORT ATP-BINDING PROTEIN MSMX"/>
    <property type="match status" value="1"/>
</dbReference>
<dbReference type="EMBL" id="JAJSBI010000027">
    <property type="protein sequence ID" value="MCD9879228.1"/>
    <property type="molecule type" value="Genomic_DNA"/>
</dbReference>
<dbReference type="GO" id="GO:0055052">
    <property type="term" value="C:ATP-binding cassette (ABC) transporter complex, substrate-binding subunit-containing"/>
    <property type="evidence" value="ECO:0007669"/>
    <property type="project" value="TreeGrafter"/>
</dbReference>
<dbReference type="InterPro" id="IPR027417">
    <property type="entry name" value="P-loop_NTPase"/>
</dbReference>
<dbReference type="AlphaFoldDB" id="A0A9Q3VSG2"/>
<sequence length="52" mass="5645">MFAGLEDVDSGSVLIGVRDVTHLPPRDRDIAMVFQDYAVYPHLSASDNIGSP</sequence>
<accession>A0A9Q3VSG2</accession>